<feature type="domain" description="5-hmdU DNA kinase helical" evidence="1">
    <location>
        <begin position="13"/>
        <end position="292"/>
    </location>
</feature>
<organism evidence="2 3">
    <name type="scientific">Bradyrhizobium zhanjiangense</name>
    <dbReference type="NCBI Taxonomy" id="1325107"/>
    <lineage>
        <taxon>Bacteria</taxon>
        <taxon>Pseudomonadati</taxon>
        <taxon>Pseudomonadota</taxon>
        <taxon>Alphaproteobacteria</taxon>
        <taxon>Hyphomicrobiales</taxon>
        <taxon>Nitrobacteraceae</taxon>
        <taxon>Bradyrhizobium</taxon>
    </lineage>
</organism>
<dbReference type="InterPro" id="IPR040684">
    <property type="entry name" value="HMUDK_hel"/>
</dbReference>
<protein>
    <recommendedName>
        <fullName evidence="1">5-hmdU DNA kinase helical domain-containing protein</fullName>
    </recommendedName>
</protein>
<gene>
    <name evidence="2" type="ORF">XH94_18870</name>
</gene>
<reference evidence="2 3" key="1">
    <citation type="submission" date="2015-04" db="EMBL/GenBank/DDBJ databases">
        <title>Comparative genomics of rhizobia nodulating Arachis hypogaea in China.</title>
        <authorList>
            <person name="Li Y."/>
        </authorList>
    </citation>
    <scope>NUCLEOTIDE SEQUENCE [LARGE SCALE GENOMIC DNA]</scope>
    <source>
        <strain evidence="2 3">CCBAU 51787</strain>
    </source>
</reference>
<evidence type="ECO:0000313" key="3">
    <source>
        <dbReference type="Proteomes" id="UP000290565"/>
    </source>
</evidence>
<accession>A0A4V1L3W2</accession>
<dbReference type="AlphaFoldDB" id="A0A4V1L3W2"/>
<dbReference type="Proteomes" id="UP000290565">
    <property type="component" value="Unassembled WGS sequence"/>
</dbReference>
<comment type="caution">
    <text evidence="2">The sequence shown here is derived from an EMBL/GenBank/DDBJ whole genome shotgun (WGS) entry which is preliminary data.</text>
</comment>
<evidence type="ECO:0000259" key="1">
    <source>
        <dbReference type="Pfam" id="PF18723"/>
    </source>
</evidence>
<proteinExistence type="predicted"/>
<dbReference type="Pfam" id="PF18723">
    <property type="entry name" value="HMUDK_hel"/>
    <property type="match status" value="1"/>
</dbReference>
<sequence>MVVEIGNNQLRTTPVFDAYWEFAAERQRIFFRRLEGISGALTTDPVLKLFKFTNAYRASDRVSQYLLRNVIYRPDLPSDARNVFFRTILFKLFNKIETWQHLEAAVGKITWEEFDFARYDKLLTNRMTAGETIYSAAYIMPSGGSVFGHKLKHRNHLRMIEHLFAERYPERLSDCKTMTDAFALLRTVPFMGPFLAYQYVTDFNYSELTNFGEDEFVMAGPGALDGISKCFLGADTVRSSDVIRYMFDHQEEHFEKLDIDFPKLWGRRLQLIDCQNLFCEISKYARVAFPDYLGVAGRTRIKQKYEPTGPLPEPFYPPKWKIAAR</sequence>
<name>A0A4V1L3W2_9BRAD</name>
<dbReference type="EMBL" id="LBJM01000052">
    <property type="protein sequence ID" value="RXH39364.1"/>
    <property type="molecule type" value="Genomic_DNA"/>
</dbReference>
<evidence type="ECO:0000313" key="2">
    <source>
        <dbReference type="EMBL" id="RXH39364.1"/>
    </source>
</evidence>